<sequence length="32" mass="3693">MSCIRSGRRWFVTCAGLLRGLRPGLMHIDNYI</sequence>
<accession>A0A8S5TQR4</accession>
<dbReference type="EMBL" id="BK032878">
    <property type="protein sequence ID" value="DAF65481.1"/>
    <property type="molecule type" value="Genomic_DNA"/>
</dbReference>
<protein>
    <submittedName>
        <fullName evidence="1">Uncharacterized protein</fullName>
    </submittedName>
</protein>
<reference evidence="1" key="1">
    <citation type="journal article" date="2021" name="Proc. Natl. Acad. Sci. U.S.A.">
        <title>A Catalog of Tens of Thousands of Viruses from Human Metagenomes Reveals Hidden Associations with Chronic Diseases.</title>
        <authorList>
            <person name="Tisza M.J."/>
            <person name="Buck C.B."/>
        </authorList>
    </citation>
    <scope>NUCLEOTIDE SEQUENCE</scope>
    <source>
        <strain evidence="1">CtbbV81</strain>
    </source>
</reference>
<evidence type="ECO:0000313" key="1">
    <source>
        <dbReference type="EMBL" id="DAF65481.1"/>
    </source>
</evidence>
<name>A0A8S5TQR4_9CAUD</name>
<proteinExistence type="predicted"/>
<organism evidence="1">
    <name type="scientific">Siphoviridae sp. ctbbV81</name>
    <dbReference type="NCBI Taxonomy" id="2827900"/>
    <lineage>
        <taxon>Viruses</taxon>
        <taxon>Duplodnaviria</taxon>
        <taxon>Heunggongvirae</taxon>
        <taxon>Uroviricota</taxon>
        <taxon>Caudoviricetes</taxon>
    </lineage>
</organism>